<dbReference type="GO" id="GO:0031347">
    <property type="term" value="P:regulation of defense response"/>
    <property type="evidence" value="ECO:0007669"/>
    <property type="project" value="UniProtKB-UniRule"/>
</dbReference>
<dbReference type="AlphaFoldDB" id="A0A5B7BTY3"/>
<dbReference type="GO" id="GO:0005634">
    <property type="term" value="C:nucleus"/>
    <property type="evidence" value="ECO:0007669"/>
    <property type="project" value="UniProtKB-SubCell"/>
</dbReference>
<dbReference type="InterPro" id="IPR018467">
    <property type="entry name" value="CCT_CS"/>
</dbReference>
<organism evidence="5">
    <name type="scientific">Davidia involucrata</name>
    <name type="common">Dove tree</name>
    <dbReference type="NCBI Taxonomy" id="16924"/>
    <lineage>
        <taxon>Eukaryota</taxon>
        <taxon>Viridiplantae</taxon>
        <taxon>Streptophyta</taxon>
        <taxon>Embryophyta</taxon>
        <taxon>Tracheophyta</taxon>
        <taxon>Spermatophyta</taxon>
        <taxon>Magnoliopsida</taxon>
        <taxon>eudicotyledons</taxon>
        <taxon>Gunneridae</taxon>
        <taxon>Pentapetalae</taxon>
        <taxon>asterids</taxon>
        <taxon>Cornales</taxon>
        <taxon>Nyssaceae</taxon>
        <taxon>Davidia</taxon>
    </lineage>
</organism>
<feature type="domain" description="Tify" evidence="4">
    <location>
        <begin position="111"/>
        <end position="146"/>
    </location>
</feature>
<keyword evidence="2" id="KW-0539">Nucleus</keyword>
<feature type="region of interest" description="Disordered" evidence="3">
    <location>
        <begin position="197"/>
        <end position="223"/>
    </location>
</feature>
<protein>
    <recommendedName>
        <fullName evidence="2">Protein TIFY</fullName>
    </recommendedName>
    <alternativeName>
        <fullName evidence="2">Jasmonate ZIM domain-containing protein</fullName>
    </alternativeName>
</protein>
<feature type="compositionally biased region" description="Basic and acidic residues" evidence="3">
    <location>
        <begin position="214"/>
        <end position="223"/>
    </location>
</feature>
<dbReference type="SMART" id="SM00979">
    <property type="entry name" value="TIFY"/>
    <property type="match status" value="1"/>
</dbReference>
<dbReference type="EMBL" id="GHES01041439">
    <property type="protein sequence ID" value="MPA71998.1"/>
    <property type="molecule type" value="Transcribed_RNA"/>
</dbReference>
<reference evidence="5" key="1">
    <citation type="submission" date="2019-08" db="EMBL/GenBank/DDBJ databases">
        <title>Reference gene set and small RNA set construction with multiple tissues from Davidia involucrata Baill.</title>
        <authorList>
            <person name="Yang H."/>
            <person name="Zhou C."/>
            <person name="Li G."/>
            <person name="Wang J."/>
            <person name="Gao P."/>
            <person name="Wang M."/>
            <person name="Wang R."/>
            <person name="Zhao Y."/>
        </authorList>
    </citation>
    <scope>NUCLEOTIDE SEQUENCE</scope>
    <source>
        <tissue evidence="5">Mixed with DoveR01_LX</tissue>
    </source>
</reference>
<feature type="region of interest" description="Disordered" evidence="3">
    <location>
        <begin position="153"/>
        <end position="178"/>
    </location>
</feature>
<sequence length="223" mass="24774">MSSSQDFSHGHKSGKAPEKSNFAQTCNLFSQYLKEKRSFRDMSLEFAGKLESKGKPEMSQLTTTRRNVLTNMEKSVEISTQQHGKSMDLLPQYVEIGSSTAIEDAINKATSSKSNAQMTIFYAGQVFVFDDFPANKAKEVMLLASTDFASGSNILPKSGSNPPQEPLQPQTQAANSDLPIARRASLHRFFEKRKDRATARAPYQLHNPSPASPKLEEQLELKL</sequence>
<dbReference type="InterPro" id="IPR040390">
    <property type="entry name" value="TIFY/JAZ"/>
</dbReference>
<keyword evidence="2" id="KW-1184">Jasmonic acid signaling pathway</keyword>
<dbReference type="PANTHER" id="PTHR33077">
    <property type="entry name" value="PROTEIN TIFY 4A-RELATED-RELATED"/>
    <property type="match status" value="1"/>
</dbReference>
<comment type="subcellular location">
    <subcellularLocation>
        <location evidence="2">Nucleus</location>
    </subcellularLocation>
</comment>
<comment type="function">
    <text evidence="2">Repressor of jasmonate responses.</text>
</comment>
<evidence type="ECO:0000259" key="4">
    <source>
        <dbReference type="PROSITE" id="PS51320"/>
    </source>
</evidence>
<comment type="similarity">
    <text evidence="1 2">Belongs to the TIFY/JAZ family.</text>
</comment>
<dbReference type="GO" id="GO:0009611">
    <property type="term" value="P:response to wounding"/>
    <property type="evidence" value="ECO:0007669"/>
    <property type="project" value="UniProtKB-UniRule"/>
</dbReference>
<evidence type="ECO:0000256" key="1">
    <source>
        <dbReference type="ARBA" id="ARBA00008614"/>
    </source>
</evidence>
<dbReference type="GO" id="GO:2000022">
    <property type="term" value="P:regulation of jasmonic acid mediated signaling pathway"/>
    <property type="evidence" value="ECO:0007669"/>
    <property type="project" value="UniProtKB-UniRule"/>
</dbReference>
<comment type="domain">
    <text evidence="2">The jas domain is required for interaction with COI1.</text>
</comment>
<gene>
    <name evidence="5" type="ORF">Din_041439</name>
</gene>
<evidence type="ECO:0000256" key="2">
    <source>
        <dbReference type="RuleBase" id="RU369065"/>
    </source>
</evidence>
<dbReference type="Pfam" id="PF09425">
    <property type="entry name" value="Jas_motif"/>
    <property type="match status" value="1"/>
</dbReference>
<accession>A0A5B7BTY3</accession>
<dbReference type="PROSITE" id="PS51320">
    <property type="entry name" value="TIFY"/>
    <property type="match status" value="1"/>
</dbReference>
<dbReference type="InterPro" id="IPR010399">
    <property type="entry name" value="Tify_dom"/>
</dbReference>
<dbReference type="Pfam" id="PF06200">
    <property type="entry name" value="tify"/>
    <property type="match status" value="1"/>
</dbReference>
<evidence type="ECO:0000313" key="5">
    <source>
        <dbReference type="EMBL" id="MPA71998.1"/>
    </source>
</evidence>
<name>A0A5B7BTY3_DAVIN</name>
<proteinExistence type="inferred from homology"/>
<feature type="compositionally biased region" description="Polar residues" evidence="3">
    <location>
        <begin position="153"/>
        <end position="175"/>
    </location>
</feature>
<evidence type="ECO:0000256" key="3">
    <source>
        <dbReference type="SAM" id="MobiDB-lite"/>
    </source>
</evidence>
<dbReference type="PANTHER" id="PTHR33077:SF52">
    <property type="entry name" value="PROTEIN TIFY 11D"/>
    <property type="match status" value="1"/>
</dbReference>